<evidence type="ECO:0000313" key="5">
    <source>
        <dbReference type="RefSeq" id="XP_015183391.1"/>
    </source>
</evidence>
<keyword evidence="1" id="KW-0175">Coiled coil</keyword>
<protein>
    <submittedName>
        <fullName evidence="5">Uncharacterized protein PF11_0213-like</fullName>
    </submittedName>
</protein>
<feature type="region of interest" description="Disordered" evidence="2">
    <location>
        <begin position="1"/>
        <end position="26"/>
    </location>
</feature>
<organism evidence="4 5">
    <name type="scientific">Polistes dominula</name>
    <name type="common">European paper wasp</name>
    <name type="synonym">Vespa dominula</name>
    <dbReference type="NCBI Taxonomy" id="743375"/>
    <lineage>
        <taxon>Eukaryota</taxon>
        <taxon>Metazoa</taxon>
        <taxon>Ecdysozoa</taxon>
        <taxon>Arthropoda</taxon>
        <taxon>Hexapoda</taxon>
        <taxon>Insecta</taxon>
        <taxon>Pterygota</taxon>
        <taxon>Neoptera</taxon>
        <taxon>Endopterygota</taxon>
        <taxon>Hymenoptera</taxon>
        <taxon>Apocrita</taxon>
        <taxon>Aculeata</taxon>
        <taxon>Vespoidea</taxon>
        <taxon>Vespidae</taxon>
        <taxon>Polistinae</taxon>
        <taxon>Polistini</taxon>
        <taxon>Polistes</taxon>
    </lineage>
</organism>
<evidence type="ECO:0000259" key="3">
    <source>
        <dbReference type="PROSITE" id="PS50174"/>
    </source>
</evidence>
<dbReference type="PANTHER" id="PTHR23149:SF27">
    <property type="entry name" value="PIN2_TERF1-INTERACTING TELOMERASE INHIBITOR 1"/>
    <property type="match status" value="1"/>
</dbReference>
<feature type="compositionally biased region" description="Polar residues" evidence="2">
    <location>
        <begin position="13"/>
        <end position="26"/>
    </location>
</feature>
<feature type="domain" description="G-patch" evidence="3">
    <location>
        <begin position="26"/>
        <end position="72"/>
    </location>
</feature>
<evidence type="ECO:0000256" key="1">
    <source>
        <dbReference type="SAM" id="Coils"/>
    </source>
</evidence>
<feature type="region of interest" description="Disordered" evidence="2">
    <location>
        <begin position="224"/>
        <end position="265"/>
    </location>
</feature>
<name>A0ABM1IT54_POLDO</name>
<dbReference type="InterPro" id="IPR000467">
    <property type="entry name" value="G_patch_dom"/>
</dbReference>
<dbReference type="PANTHER" id="PTHR23149">
    <property type="entry name" value="G PATCH DOMAIN CONTAINING PROTEIN"/>
    <property type="match status" value="1"/>
</dbReference>
<dbReference type="InterPro" id="IPR050656">
    <property type="entry name" value="PINX1"/>
</dbReference>
<reference evidence="5" key="1">
    <citation type="submission" date="2025-08" db="UniProtKB">
        <authorList>
            <consortium name="RefSeq"/>
        </authorList>
    </citation>
    <scope>IDENTIFICATION</scope>
    <source>
        <tissue evidence="5">Whole body</tissue>
    </source>
</reference>
<dbReference type="GeneID" id="107070061"/>
<dbReference type="SMART" id="SM00443">
    <property type="entry name" value="G_patch"/>
    <property type="match status" value="1"/>
</dbReference>
<feature type="coiled-coil region" evidence="1">
    <location>
        <begin position="489"/>
        <end position="588"/>
    </location>
</feature>
<dbReference type="Proteomes" id="UP000694924">
    <property type="component" value="Unplaced"/>
</dbReference>
<dbReference type="PROSITE" id="PS50174">
    <property type="entry name" value="G_PATCH"/>
    <property type="match status" value="1"/>
</dbReference>
<dbReference type="RefSeq" id="XP_015183391.1">
    <property type="nucleotide sequence ID" value="XM_015327905.1"/>
</dbReference>
<evidence type="ECO:0000256" key="2">
    <source>
        <dbReference type="SAM" id="MobiDB-lite"/>
    </source>
</evidence>
<proteinExistence type="predicted"/>
<gene>
    <name evidence="5" type="primary">LOC107070061</name>
</gene>
<sequence length="752" mass="86815">MSMLAETRRKQKWTLNPRGNNWSNDTNKFGQRMLEKMGWTSGKGLGINEQGTTEHVRVKVKNDSVGIGFKHEEDKAWTEHQKAFEDFLSSLNENTNSDTIKKINVENSRTTTQSLELKSKQSRARVHYQKFTRGKDVKKYSAKDLADILGDKDILNKENQIEETQEKDTNTEQNVENISGSVITINKGSITDYFKKKTLQFLKDKDNSNRNSVDKADDEIEQHRGFGFLSKSPNKKKNNKPKNECNYTFDNPALDLHNNNNDDDTVLQENTKCLKKRKGRDSSSIENDMMQSLDYEEENCAKKIKIDDNDQNCNEGFINMALDLDIDNNESHVTNKFEISRINLGVTNGALDLTDEIKEKKRVTFNNHVEYSTDSNKKKKHTGTLDKFEVDSKKRNKKKQKQLVNTDVSNKIGIINEALDINLISDELNDNKVNESKSKKNNKKLMKQQRMSNLETIEETLEEAAAAAAAGTNNVNEVENLDNNLDSSIIIIEENNTEIKEEKKKKKKKKNKNINHEVEIDDIIINQISENVNSSSKKKEKVKKKDKRTIMDDDIICEKVIEKISNKKKKSKEKHRNEEEEEEEEKDVTIVSLNKVDEVVVDVEKSVVVDDKLKKKLKRKQKNDKKPININLECELEENVDDQSINDEVKVQAENKHDINDKEMNTLNDTKEDLGTINVVNNSKMQLPPSKKLSRNKLPRIKYEENMRNRFFIESSRNYKKIIRSQKNLNNIVHFPGSNLNKIKDYGVDLIQ</sequence>
<accession>A0ABM1IT54</accession>
<feature type="compositionally biased region" description="Low complexity" evidence="2">
    <location>
        <begin position="250"/>
        <end position="259"/>
    </location>
</feature>
<keyword evidence="4" id="KW-1185">Reference proteome</keyword>
<evidence type="ECO:0000313" key="4">
    <source>
        <dbReference type="Proteomes" id="UP000694924"/>
    </source>
</evidence>
<dbReference type="Pfam" id="PF01585">
    <property type="entry name" value="G-patch"/>
    <property type="match status" value="1"/>
</dbReference>